<feature type="signal peptide" evidence="5">
    <location>
        <begin position="1"/>
        <end position="29"/>
    </location>
</feature>
<evidence type="ECO:0000256" key="4">
    <source>
        <dbReference type="ARBA" id="ARBA00022729"/>
    </source>
</evidence>
<feature type="domain" description="F5/8 type C" evidence="6">
    <location>
        <begin position="724"/>
        <end position="861"/>
    </location>
</feature>
<dbReference type="InterPro" id="IPR008929">
    <property type="entry name" value="Chondroitin_lyas"/>
</dbReference>
<evidence type="ECO:0000256" key="3">
    <source>
        <dbReference type="ARBA" id="ARBA00022525"/>
    </source>
</evidence>
<dbReference type="InterPro" id="IPR013783">
    <property type="entry name" value="Ig-like_fold"/>
</dbReference>
<dbReference type="PROSITE" id="PS50022">
    <property type="entry name" value="FA58C_3"/>
    <property type="match status" value="2"/>
</dbReference>
<dbReference type="SUPFAM" id="SSF49785">
    <property type="entry name" value="Galactose-binding domain-like"/>
    <property type="match status" value="3"/>
</dbReference>
<proteinExistence type="predicted"/>
<organism evidence="7 8">
    <name type="scientific">Paenibacillus sabuli</name>
    <dbReference type="NCBI Taxonomy" id="2772509"/>
    <lineage>
        <taxon>Bacteria</taxon>
        <taxon>Bacillati</taxon>
        <taxon>Bacillota</taxon>
        <taxon>Bacilli</taxon>
        <taxon>Bacillales</taxon>
        <taxon>Paenibacillaceae</taxon>
        <taxon>Paenibacillus</taxon>
    </lineage>
</organism>
<evidence type="ECO:0000259" key="6">
    <source>
        <dbReference type="PROSITE" id="PS50022"/>
    </source>
</evidence>
<reference evidence="7" key="1">
    <citation type="submission" date="2020-09" db="EMBL/GenBank/DDBJ databases">
        <title>A novel bacterium of genus Paenibacillus, isolated from South China Sea.</title>
        <authorList>
            <person name="Huang H."/>
            <person name="Mo K."/>
            <person name="Hu Y."/>
        </authorList>
    </citation>
    <scope>NUCLEOTIDE SEQUENCE</scope>
    <source>
        <strain evidence="7">IB182496</strain>
    </source>
</reference>
<dbReference type="GO" id="GO:0005576">
    <property type="term" value="C:extracellular region"/>
    <property type="evidence" value="ECO:0007669"/>
    <property type="project" value="UniProtKB-SubCell"/>
</dbReference>
<dbReference type="SUPFAM" id="SSF48230">
    <property type="entry name" value="Chondroitin AC/alginate lyase"/>
    <property type="match status" value="2"/>
</dbReference>
<dbReference type="SUPFAM" id="SSF81296">
    <property type="entry name" value="E set domains"/>
    <property type="match status" value="2"/>
</dbReference>
<evidence type="ECO:0000313" key="8">
    <source>
        <dbReference type="Proteomes" id="UP000621560"/>
    </source>
</evidence>
<dbReference type="InterPro" id="IPR014756">
    <property type="entry name" value="Ig_E-set"/>
</dbReference>
<dbReference type="InterPro" id="IPR055372">
    <property type="entry name" value="CBM96"/>
</dbReference>
<dbReference type="PANTHER" id="PTHR38045">
    <property type="entry name" value="CHROMOSOME 1, WHOLE GENOME SHOTGUN SEQUENCE"/>
    <property type="match status" value="1"/>
</dbReference>
<dbReference type="Proteomes" id="UP000621560">
    <property type="component" value="Unassembled WGS sequence"/>
</dbReference>
<dbReference type="Pfam" id="PF22637">
    <property type="entry name" value="CBM_4_9_1"/>
    <property type="match status" value="1"/>
</dbReference>
<dbReference type="InterPro" id="IPR003343">
    <property type="entry name" value="Big_2"/>
</dbReference>
<dbReference type="Pfam" id="PF00754">
    <property type="entry name" value="F5_F8_type_C"/>
    <property type="match status" value="2"/>
</dbReference>
<dbReference type="InterPro" id="IPR008979">
    <property type="entry name" value="Galactose-bd-like_sf"/>
</dbReference>
<dbReference type="NCBIfam" id="NF033679">
    <property type="entry name" value="DNRLRE_dom"/>
    <property type="match status" value="3"/>
</dbReference>
<feature type="domain" description="F5/8 type C" evidence="6">
    <location>
        <begin position="2253"/>
        <end position="2396"/>
    </location>
</feature>
<dbReference type="Gene3D" id="1.50.10.100">
    <property type="entry name" value="Chondroitin AC/alginate lyase"/>
    <property type="match status" value="2"/>
</dbReference>
<dbReference type="Gene3D" id="2.70.98.70">
    <property type="match status" value="2"/>
</dbReference>
<dbReference type="Pfam" id="PF07940">
    <property type="entry name" value="Hepar_II_III_C"/>
    <property type="match status" value="2"/>
</dbReference>
<keyword evidence="8" id="KW-1185">Reference proteome</keyword>
<dbReference type="InterPro" id="IPR012480">
    <property type="entry name" value="Hepar_II_III_C"/>
</dbReference>
<keyword evidence="4 5" id="KW-0732">Signal</keyword>
<dbReference type="Pfam" id="PF24517">
    <property type="entry name" value="CBM96"/>
    <property type="match status" value="3"/>
</dbReference>
<dbReference type="GO" id="GO:0030313">
    <property type="term" value="C:cell envelope"/>
    <property type="evidence" value="ECO:0007669"/>
    <property type="project" value="UniProtKB-SubCell"/>
</dbReference>
<feature type="chain" id="PRO_5039086531" evidence="5">
    <location>
        <begin position="30"/>
        <end position="3123"/>
    </location>
</feature>
<keyword evidence="3" id="KW-0964">Secreted</keyword>
<evidence type="ECO:0000256" key="5">
    <source>
        <dbReference type="SAM" id="SignalP"/>
    </source>
</evidence>
<dbReference type="SMART" id="SM00635">
    <property type="entry name" value="BID_2"/>
    <property type="match status" value="3"/>
</dbReference>
<dbReference type="Pfam" id="PF02368">
    <property type="entry name" value="Big_2"/>
    <property type="match status" value="1"/>
</dbReference>
<dbReference type="Gene3D" id="2.60.40.10">
    <property type="entry name" value="Immunoglobulins"/>
    <property type="match status" value="2"/>
</dbReference>
<dbReference type="EMBL" id="JACXIZ010000022">
    <property type="protein sequence ID" value="MBD2846322.1"/>
    <property type="molecule type" value="Genomic_DNA"/>
</dbReference>
<dbReference type="Gene3D" id="2.60.120.260">
    <property type="entry name" value="Galactose-binding domain-like"/>
    <property type="match status" value="3"/>
</dbReference>
<dbReference type="Gene3D" id="2.60.40.1080">
    <property type="match status" value="3"/>
</dbReference>
<evidence type="ECO:0000256" key="1">
    <source>
        <dbReference type="ARBA" id="ARBA00004196"/>
    </source>
</evidence>
<comment type="subcellular location">
    <subcellularLocation>
        <location evidence="1">Cell envelope</location>
    </subcellularLocation>
    <subcellularLocation>
        <location evidence="2">Secreted</location>
    </subcellularLocation>
</comment>
<name>A0A927BU26_9BACL</name>
<dbReference type="InterPro" id="IPR008964">
    <property type="entry name" value="Invasin/intimin_cell_adhesion"/>
</dbReference>
<evidence type="ECO:0000256" key="2">
    <source>
        <dbReference type="ARBA" id="ARBA00004613"/>
    </source>
</evidence>
<dbReference type="GO" id="GO:0016829">
    <property type="term" value="F:lyase activity"/>
    <property type="evidence" value="ECO:0007669"/>
    <property type="project" value="InterPro"/>
</dbReference>
<comment type="caution">
    <text evidence="7">The sequence shown here is derived from an EMBL/GenBank/DDBJ whole genome shotgun (WGS) entry which is preliminary data.</text>
</comment>
<gene>
    <name evidence="7" type="ORF">IDH44_14050</name>
</gene>
<dbReference type="InterPro" id="IPR000421">
    <property type="entry name" value="FA58C"/>
</dbReference>
<dbReference type="SUPFAM" id="SSF49373">
    <property type="entry name" value="Invasin/intimin cell-adhesion fragments"/>
    <property type="match status" value="1"/>
</dbReference>
<accession>A0A927BU26</accession>
<sequence>MNCMQITMRRAAYALVGALLVALLAPLQAVRAEDAETELPQAGEIIAALKAAHPGKAHPRLMATEADFDRIRSHKASDPVISQMYQQVKSAAQATLQEALPVYEMPDGLRLPASGQVLAAVRELAMMYRVDEDPAYAARAWDILQTAGNFPDWNPGHYLDLATMTQAFAIGFDWLYDVWTDEQKVFLREAIASKGLEPTLAVYRGEAPGSWKDLSHNWNTVVNGGIGIGALAIADETAELEQLAGEALASGLQSIQRVLPRFVPDGGGREGVAYWSYNASHFVYYAASLRSALHTDYGLTDAPGISGTAYYPIYMGGPGGSFNYSDSGTALVSNAIFFWFAERYDDPDLANHHLKYLEEHAASELDLLWYDPDHVRAPVELGLDRVFRGIDAGSMRSAWDDPYAVFAGFKGGNNRFNHGNLDLGTFVLDALGVRWANDLGTDNYNLPGYFNTSGPRWEYYRLRTEGQNTLVLNPSNGPGQALDGVAEMIGYAAADDEAFMIADLSAGYSEAEQALRGVALLDHRRQILIQDELKLKSPGDVHWFMHTTADIAIEDGGRTAVLRDGDKKLVARILTEGAGVAFRIRDSAPMPLSPNPQGQAENTFSKLEVYGKVSEELQLAILMVPLMEWEAQPQQWPAIEALAEWEAPEADIAKLGSLTIDGQSAPGFRADKFTYYMEAASPNAVPVVLAEAAESGDEVEISYPEHAPGIVSVTITPSDSSRRAAEYRIYLNPPYAEDETVMASGDDGNVPQNTLDDNLNTRWSASGAGQWIQYKLPELQTLDQVDIAFYNGHTRATSIDILVSEDGAAWEQVYSGQSSGVTSDYESFAFEATPARYVRIVGNGNTSNSWNSISEVTIAGLPKEPPGNQLGLAELTMDTGVDYLAVDDTLELELEGTMKNGAPVDWSEVELRYISSKPEVATVDSEGVVRGISHGKAQLIAEAVLNGNVKTAVTELEVTDGLTYVRPSADAYVQGGTSADTNFGSSQRLVVKHDNNLSYSRESYLQFQLPELEEPIVAASLYLNAAVEGDTPAQTNLSVVRVAEDWDEAAITWNVRPETGSLLAAREITNTRQWYELDLTEYVQEQAQSGANLNLALKQELGSRGTYIWSREAEDAPYLKITTLSMAVPVTGITVSAELGETVVATGQSVQMRAEAEPAEASNRNVSWRVDNGSGEAEIDASSGLLTGIRPGSVTVYAEAVDGSGVTGSLEMQVGPRAYRLEPMADAYVRGGSYADQNYGAGTSLLMKQETSESFTRESFMTFDLSSVAGPVESASLRLYGTVADTAGDTAMLGVYEASGAWEESGLTWNTRPTVGNLLQTEQMDSVAGWHELDLTAYIRQQQEAGAAVNLALLQQRNNKGLLISVHSRQGENKPYLHIVEATEEEAPAVPGDSGNAGFPDNLLSGGGFETVSPSGMPEGWGLWTAQGTPQASVDEDVYDEGARSLRLHADVETRAAAGQYVGGIVENQTYQLRVRVKTEQLQSAGRGATVRVQFLDDSGTNTGDHAMIGSWKGDQDWTLGVETVTAPPGTTRMHVQLFIWQATGTVWFDEVVLKEQNTTIPWTDPLFAVPSGQTIVDQLISSHPNRQHPRIMATADDFAAMRSRAGGDPLVEQWYLRLKQQVQDEMLQPLPTYDIPDGYRLLATSRRVLRDIQRLGILYQIERDDIYLDRAWDILEAAGNFPDWNPQHFLDVAEMTNAFALGYDWFYDGWSAAQRTFLVEAIRDMGLVPAAQVYRGEVDGAFGRSGWLMTNNNWNTVVNGGMAMGALAIADESAALGELAADVLEGGLHSIQRLLPMFAPDGAGEEGVGYWAYNVNYLVYYAATLDTALGTDYGVTAQPGVAETAYFPIFMGGPRGAFNYGDNAVNHTQTPSFFWLADRFDDPDVAWYQRHQVGAGGGALDLLWYDPANVSEAVNFPLDKDFVKVDSGSMRSAWDDEYASFVGFKGGNNAWNHNQLDLGTFVYDALGVRWAADLGGDNYNLPGYFGEGKSIYYRSRTEGQNTLVLSPGYAPSQRPGATADIVRRASAPDEAFMIADLSDGYAEQAEQVRRGVALRNHRRELLVQDEIAMKAPGDLYWFMHTTADIEVAGDGRSAMLSSGDRRLYAEIVSPSGLRFDVREAAPLPTSPDPQGQAVNALNKLTVLAEGTEDLQLAIRFVPLLSWENAPQSAPPTVDLDDWELAAAPRPLLDGITLDGQPLDGFRADTFTYHVPLEDGMTAVPAVGAMAADASCDVTVIPADGVPGTTAIRVQDCGGTAAYAEYRVHFVGEPVASSVVTASSDDGNKPENTVDGNLSTRWSASGAGEWIQYALDQERTIDHVDIAFHSGASRSTIFDIAVSADGDDWSTVYSGQSSGQTLELERFDFAPTPTRYVRIIGYGNTSNAWNSLTEVEIEGLPELTTPLRLDTVSVTSAVYSLKLGETAQLQWEAHRTDGTLLDPQQAQVRYVSGTPELADLSPQGVVTGLEVGMARLAVEVTWDGYTRVGIIELEIQDEAVRVQPIADAYVRGGSYADVNYGNGNLTVKDDGSPGFTREGLMRFALPELEGEVESATLYLYAGVHDTRGSEGTLSIYSTSGAWDEGTVTWNTKPALVGELDTAAVGEQQAWVAFDLTAYIAGQLAAAEPAELAIIQSMNGQGLATSVTGRQSAQFAPYLRIVESATEAPALAAALTPAEPDGEGGWYVAAPVLTLAGAEGAEGVYRLTAAQAVYGTLPSTDGYVPYTGPVTLAEGIYEIAYRAAGAGDETAQTMQVKVDASAPVLALEALEAQTSEGTIVYTIDQTVRIACAASDALSGLTPESCTGLALEADAYTLEAGPQTVSAAARDVAGHRIETELSIAVYPTFAGLGALTTRFAGETEASGGAAWAEQASGLLAAGETAAAAGDGAAARAQLQAYMAAVEEASGQELDAAQAAALGMWGERLLEATPLAAGAPGTPVLWDDNGHDTGLADGDYRITMNLWWGDNGTTYRLYENGELLEERALTDATPAAQTVETEVSGRANGTYTYTCELVNSHGTTPCAPHTVTVTDAAPGKPTLASDNWDGDGSYAITMNLWWGTNGTAYRLYENDELVDTQALEAGTPAAQTAVTALSGRPPGTYAYVAELSGPGGTTQSDALVVAVSGE</sequence>
<dbReference type="PANTHER" id="PTHR38045:SF1">
    <property type="entry name" value="HEPARINASE II_III-LIKE PROTEIN"/>
    <property type="match status" value="1"/>
</dbReference>
<evidence type="ECO:0000313" key="7">
    <source>
        <dbReference type="EMBL" id="MBD2846322.1"/>
    </source>
</evidence>
<dbReference type="InterPro" id="IPR054563">
    <property type="entry name" value="HylB-like_N"/>
</dbReference>
<dbReference type="RefSeq" id="WP_190918645.1">
    <property type="nucleotide sequence ID" value="NZ_JACXIZ010000022.1"/>
</dbReference>
<protein>
    <submittedName>
        <fullName evidence="7">DNRLRE domain-containing protein</fullName>
    </submittedName>
</protein>